<keyword evidence="2" id="KW-1185">Reference proteome</keyword>
<reference evidence="1 2" key="1">
    <citation type="submission" date="2019-08" db="EMBL/GenBank/DDBJ databases">
        <title>In-depth cultivation of the pig gut microbiome towards novel bacterial diversity and tailored functional studies.</title>
        <authorList>
            <person name="Wylensek D."/>
            <person name="Hitch T.C.A."/>
            <person name="Clavel T."/>
        </authorList>
    </citation>
    <scope>NUCLEOTIDE SEQUENCE [LARGE SCALE GENOMIC DNA]</scope>
    <source>
        <strain evidence="1 2">RF-GAM-744-WT-7</strain>
    </source>
</reference>
<sequence length="335" mass="36518">MGNELEKIEAQKQYATLISQANLLPRAYQRQPANVLVAMAMGEALDLKPIEAINTINVINGKPALSAELMGALVRRAGHKLRVEVTKKPPSATATLIRKDDPDFPFTVTWDIEAAKTAGLLVSTPSWRQYPDQMMRARAITEVCRMGAPDALAGFVYTAEELGGEPQDPLAGPVIEVEEVPEPTEDAPKTGKIVWQELTPEEMENIQYVAVAEVVEETPSGGAGNPTEGTELAKDVVESTEPVKGPEKPVSVDETTGEILDPLDADREKQISLAVEWAGVLKIAPENLQKSAVWVMRGDAPKGQWDTWPPRAIEAVWRGWKAEAEKRGLVESEAK</sequence>
<accession>A0A7K0K087</accession>
<evidence type="ECO:0000313" key="2">
    <source>
        <dbReference type="Proteomes" id="UP000442535"/>
    </source>
</evidence>
<evidence type="ECO:0000313" key="1">
    <source>
        <dbReference type="EMBL" id="MST48906.1"/>
    </source>
</evidence>
<dbReference type="AlphaFoldDB" id="A0A7K0K087"/>
<proteinExistence type="predicted"/>
<gene>
    <name evidence="1" type="ORF">FYJ63_01325</name>
</gene>
<dbReference type="RefSeq" id="WP_154543050.1">
    <property type="nucleotide sequence ID" value="NZ_VUMY01000002.1"/>
</dbReference>
<organism evidence="1 2">
    <name type="scientific">Mobiluncus porci</name>
    <dbReference type="NCBI Taxonomy" id="2652278"/>
    <lineage>
        <taxon>Bacteria</taxon>
        <taxon>Bacillati</taxon>
        <taxon>Actinomycetota</taxon>
        <taxon>Actinomycetes</taxon>
        <taxon>Actinomycetales</taxon>
        <taxon>Actinomycetaceae</taxon>
        <taxon>Mobiluncus</taxon>
    </lineage>
</organism>
<protein>
    <submittedName>
        <fullName evidence="1">Recombinase RecT</fullName>
    </submittedName>
</protein>
<dbReference type="EMBL" id="VUMY01000002">
    <property type="protein sequence ID" value="MST48906.1"/>
    <property type="molecule type" value="Genomic_DNA"/>
</dbReference>
<comment type="caution">
    <text evidence="1">The sequence shown here is derived from an EMBL/GenBank/DDBJ whole genome shotgun (WGS) entry which is preliminary data.</text>
</comment>
<dbReference type="Proteomes" id="UP000442535">
    <property type="component" value="Unassembled WGS sequence"/>
</dbReference>
<name>A0A7K0K087_9ACTO</name>